<evidence type="ECO:0000313" key="2">
    <source>
        <dbReference type="Proteomes" id="UP000298327"/>
    </source>
</evidence>
<comment type="caution">
    <text evidence="1">The sequence shown here is derived from an EMBL/GenBank/DDBJ whole genome shotgun (WGS) entry which is preliminary data.</text>
</comment>
<accession>A0A4Y9Z9D9</accession>
<dbReference type="AlphaFoldDB" id="A0A4Y9Z9D9"/>
<organism evidence="1 2">
    <name type="scientific">Dentipellis fragilis</name>
    <dbReference type="NCBI Taxonomy" id="205917"/>
    <lineage>
        <taxon>Eukaryota</taxon>
        <taxon>Fungi</taxon>
        <taxon>Dikarya</taxon>
        <taxon>Basidiomycota</taxon>
        <taxon>Agaricomycotina</taxon>
        <taxon>Agaricomycetes</taxon>
        <taxon>Russulales</taxon>
        <taxon>Hericiaceae</taxon>
        <taxon>Dentipellis</taxon>
    </lineage>
</organism>
<evidence type="ECO:0000313" key="1">
    <source>
        <dbReference type="EMBL" id="TFY71074.1"/>
    </source>
</evidence>
<proteinExistence type="predicted"/>
<dbReference type="EMBL" id="SEOQ01000068">
    <property type="protein sequence ID" value="TFY71074.1"/>
    <property type="molecule type" value="Genomic_DNA"/>
</dbReference>
<name>A0A4Y9Z9D9_9AGAM</name>
<sequence>MLTLRISREPSLCSPQRSLSSPQFTASHLHAKPQLRRTFGANCTTATLNREGGVLEDSDIDAIVRMCDDVSWQRDAPALAGSATAERQARRAAIADRAWSRRVICGADSADTSEE</sequence>
<dbReference type="Proteomes" id="UP000298327">
    <property type="component" value="Unassembled WGS sequence"/>
</dbReference>
<keyword evidence="2" id="KW-1185">Reference proteome</keyword>
<reference evidence="1 2" key="1">
    <citation type="submission" date="2019-02" db="EMBL/GenBank/DDBJ databases">
        <title>Genome sequencing of the rare red list fungi Dentipellis fragilis.</title>
        <authorList>
            <person name="Buettner E."/>
            <person name="Kellner H."/>
        </authorList>
    </citation>
    <scope>NUCLEOTIDE SEQUENCE [LARGE SCALE GENOMIC DNA]</scope>
    <source>
        <strain evidence="1 2">DSM 105465</strain>
    </source>
</reference>
<gene>
    <name evidence="1" type="ORF">EVG20_g1942</name>
</gene>
<protein>
    <submittedName>
        <fullName evidence="1">Uncharacterized protein</fullName>
    </submittedName>
</protein>